<dbReference type="NCBIfam" id="NF009774">
    <property type="entry name" value="PRK13271.1"/>
    <property type="match status" value="1"/>
</dbReference>
<dbReference type="PRINTS" id="PR00744">
    <property type="entry name" value="GLHYDRLASE37"/>
</dbReference>
<dbReference type="InterPro" id="IPR001661">
    <property type="entry name" value="Glyco_hydro_37"/>
</dbReference>
<dbReference type="OrthoDB" id="106887at2"/>
<dbReference type="AlphaFoldDB" id="A0A419R3S9"/>
<organism evidence="4 5">
    <name type="scientific">Tsuneonella suprasediminis</name>
    <dbReference type="NCBI Taxonomy" id="2306996"/>
    <lineage>
        <taxon>Bacteria</taxon>
        <taxon>Pseudomonadati</taxon>
        <taxon>Pseudomonadota</taxon>
        <taxon>Alphaproteobacteria</taxon>
        <taxon>Sphingomonadales</taxon>
        <taxon>Erythrobacteraceae</taxon>
        <taxon>Tsuneonella</taxon>
    </lineage>
</organism>
<accession>A0A419R3S9</accession>
<dbReference type="PROSITE" id="PS00928">
    <property type="entry name" value="TREHALASE_2"/>
    <property type="match status" value="1"/>
</dbReference>
<sequence length="533" mass="59087">MTKPIPRLKSRLARLALGAAAVFALAANAAPPTPADIYGDLFIRVQEGRVFGDNKTFVDAVPTRDPQAIMADYNTAPPRDAVALKAFVLANFTVPGVNDTPLLPMRDHIKALWPQLVRQPEPAVAGSSKIPLPAPYIVPGGRFREIYYWDSYFTMLGLRADGDQKLVESMLDDFVSLIERYGHIPNGTRTYYVSRSQPPFYGLMLDLQQTDDATVKARRLAALKTEHDFWMAGARCATRGKPCERVVAMPDGTMLNRYWDGRDTPRDESYAEDRATAAEIPGRPAPQVYRDLRAAAESGWDFSSRWFADGRTLATVHTTDIVPVDLNALLYAMEIRIADQCREAGDKACSRKYRKQAIRRRVAVDTYLWVPDEKRYADWNAAAGKVTATLSAATLYPLFVGMAGQEQADDVAATTEAELLAQGGLRTTRIRSGQQWDTPNGWAPLQWIAVDGLDRYGHGALARTIADRWLHTVARTYAETGKMLEKYDVEERKPGGGGEYPLQDGFGWTNGIASALMDRYPDIDPTQDSASAE</sequence>
<feature type="chain" id="PRO_5019197394" evidence="3">
    <location>
        <begin position="30"/>
        <end position="533"/>
    </location>
</feature>
<keyword evidence="2" id="KW-0326">Glycosidase</keyword>
<proteinExistence type="predicted"/>
<dbReference type="RefSeq" id="WP_120107381.1">
    <property type="nucleotide sequence ID" value="NZ_RAHJ01000014.1"/>
</dbReference>
<dbReference type="EMBL" id="RAHJ01000014">
    <property type="protein sequence ID" value="RJX69076.1"/>
    <property type="molecule type" value="Genomic_DNA"/>
</dbReference>
<dbReference type="PANTHER" id="PTHR23403:SF1">
    <property type="entry name" value="TREHALASE"/>
    <property type="match status" value="1"/>
</dbReference>
<keyword evidence="5" id="KW-1185">Reference proteome</keyword>
<dbReference type="GO" id="GO:0004555">
    <property type="term" value="F:alpha,alpha-trehalase activity"/>
    <property type="evidence" value="ECO:0007669"/>
    <property type="project" value="InterPro"/>
</dbReference>
<dbReference type="PANTHER" id="PTHR23403">
    <property type="entry name" value="TREHALASE"/>
    <property type="match status" value="1"/>
</dbReference>
<dbReference type="PROSITE" id="PS00927">
    <property type="entry name" value="TREHALASE_1"/>
    <property type="match status" value="1"/>
</dbReference>
<dbReference type="Pfam" id="PF01204">
    <property type="entry name" value="Trehalase"/>
    <property type="match status" value="1"/>
</dbReference>
<evidence type="ECO:0000256" key="3">
    <source>
        <dbReference type="SAM" id="SignalP"/>
    </source>
</evidence>
<keyword evidence="1" id="KW-0378">Hydrolase</keyword>
<evidence type="ECO:0000313" key="4">
    <source>
        <dbReference type="EMBL" id="RJX69076.1"/>
    </source>
</evidence>
<keyword evidence="3" id="KW-0732">Signal</keyword>
<comment type="caution">
    <text evidence="4">The sequence shown here is derived from an EMBL/GenBank/DDBJ whole genome shotgun (WGS) entry which is preliminary data.</text>
</comment>
<dbReference type="NCBIfam" id="NF009773">
    <property type="entry name" value="PRK13270.1"/>
    <property type="match status" value="1"/>
</dbReference>
<dbReference type="Gene3D" id="1.50.10.10">
    <property type="match status" value="1"/>
</dbReference>
<gene>
    <name evidence="4" type="primary">treF</name>
    <name evidence="4" type="ORF">D6858_04010</name>
</gene>
<dbReference type="InterPro" id="IPR018232">
    <property type="entry name" value="Glyco_hydro_37_CS"/>
</dbReference>
<feature type="signal peptide" evidence="3">
    <location>
        <begin position="1"/>
        <end position="29"/>
    </location>
</feature>
<evidence type="ECO:0000256" key="2">
    <source>
        <dbReference type="ARBA" id="ARBA00023295"/>
    </source>
</evidence>
<name>A0A419R3S9_9SPHN</name>
<dbReference type="SUPFAM" id="SSF48208">
    <property type="entry name" value="Six-hairpin glycosidases"/>
    <property type="match status" value="1"/>
</dbReference>
<dbReference type="InterPro" id="IPR012341">
    <property type="entry name" value="6hp_glycosidase-like_sf"/>
</dbReference>
<evidence type="ECO:0000313" key="5">
    <source>
        <dbReference type="Proteomes" id="UP000284322"/>
    </source>
</evidence>
<reference evidence="4 5" key="1">
    <citation type="submission" date="2018-09" db="EMBL/GenBank/DDBJ databases">
        <title>Altererythrobacter sp.Ery1 and Ery12, the genome sequencing of novel strains in genus Alterythrobacter.</title>
        <authorList>
            <person name="Cheng H."/>
            <person name="Wu Y.-H."/>
            <person name="Fang C."/>
            <person name="Xu X.-W."/>
        </authorList>
    </citation>
    <scope>NUCLEOTIDE SEQUENCE [LARGE SCALE GENOMIC DNA]</scope>
    <source>
        <strain evidence="4 5">Ery12</strain>
    </source>
</reference>
<dbReference type="Proteomes" id="UP000284322">
    <property type="component" value="Unassembled WGS sequence"/>
</dbReference>
<dbReference type="InterPro" id="IPR008928">
    <property type="entry name" value="6-hairpin_glycosidase_sf"/>
</dbReference>
<dbReference type="GO" id="GO:0005993">
    <property type="term" value="P:trehalose catabolic process"/>
    <property type="evidence" value="ECO:0007669"/>
    <property type="project" value="TreeGrafter"/>
</dbReference>
<evidence type="ECO:0000256" key="1">
    <source>
        <dbReference type="ARBA" id="ARBA00022801"/>
    </source>
</evidence>
<protein>
    <submittedName>
        <fullName evidence="4">Alpha,alpha-trehalase TreF</fullName>
    </submittedName>
</protein>